<dbReference type="EMBL" id="MU250563">
    <property type="protein sequence ID" value="KAG7441165.1"/>
    <property type="molecule type" value="Genomic_DNA"/>
</dbReference>
<organism evidence="1 2">
    <name type="scientific">Guyanagaster necrorhizus</name>
    <dbReference type="NCBI Taxonomy" id="856835"/>
    <lineage>
        <taxon>Eukaryota</taxon>
        <taxon>Fungi</taxon>
        <taxon>Dikarya</taxon>
        <taxon>Basidiomycota</taxon>
        <taxon>Agaricomycotina</taxon>
        <taxon>Agaricomycetes</taxon>
        <taxon>Agaricomycetidae</taxon>
        <taxon>Agaricales</taxon>
        <taxon>Marasmiineae</taxon>
        <taxon>Physalacriaceae</taxon>
        <taxon>Guyanagaster</taxon>
    </lineage>
</organism>
<evidence type="ECO:0000313" key="2">
    <source>
        <dbReference type="Proteomes" id="UP000812287"/>
    </source>
</evidence>
<dbReference type="Proteomes" id="UP000812287">
    <property type="component" value="Unassembled WGS sequence"/>
</dbReference>
<keyword evidence="2" id="KW-1185">Reference proteome</keyword>
<accession>A0A9P7VIV6</accession>
<name>A0A9P7VIV6_9AGAR</name>
<protein>
    <submittedName>
        <fullName evidence="1">Uncharacterized protein</fullName>
    </submittedName>
</protein>
<evidence type="ECO:0000313" key="1">
    <source>
        <dbReference type="EMBL" id="KAG7441165.1"/>
    </source>
</evidence>
<gene>
    <name evidence="1" type="ORF">BT62DRAFT_1011975</name>
</gene>
<reference evidence="1" key="1">
    <citation type="submission" date="2020-11" db="EMBL/GenBank/DDBJ databases">
        <title>Adaptations for nitrogen fixation in a non-lichenized fungal sporocarp promotes dispersal by wood-feeding termites.</title>
        <authorList>
            <consortium name="DOE Joint Genome Institute"/>
            <person name="Koch R.A."/>
            <person name="Yoon G."/>
            <person name="Arayal U."/>
            <person name="Lail K."/>
            <person name="Amirebrahimi M."/>
            <person name="Labutti K."/>
            <person name="Lipzen A."/>
            <person name="Riley R."/>
            <person name="Barry K."/>
            <person name="Henrissat B."/>
            <person name="Grigoriev I.V."/>
            <person name="Herr J.R."/>
            <person name="Aime M.C."/>
        </authorList>
    </citation>
    <scope>NUCLEOTIDE SEQUENCE</scope>
    <source>
        <strain evidence="1">MCA 3950</strain>
    </source>
</reference>
<sequence length="149" mass="16875">MPRSRAKLQHGSDVAGKGGPISDINRMYAVLHLNFSPPPAPNHTNTNTTAFSTHPRYERRRGYCWSWAVSIGSRLVRVQPRAKADYKSARTSATSSIRKKVNVNDHCTELERDRETRMLVGKPCRCVRYTSSSLRLSLSDLRKTSMRSI</sequence>
<proteinExistence type="predicted"/>
<dbReference type="RefSeq" id="XP_043034665.1">
    <property type="nucleotide sequence ID" value="XM_043177849.1"/>
</dbReference>
<comment type="caution">
    <text evidence="1">The sequence shown here is derived from an EMBL/GenBank/DDBJ whole genome shotgun (WGS) entry which is preliminary data.</text>
</comment>
<dbReference type="AlphaFoldDB" id="A0A9P7VIV6"/>
<dbReference type="GeneID" id="66100136"/>